<gene>
    <name evidence="2" type="ORF">COT77_01570</name>
</gene>
<proteinExistence type="predicted"/>
<protein>
    <recommendedName>
        <fullName evidence="1">TraC-like domain-containing protein</fullName>
    </recommendedName>
</protein>
<name>A0A2M6WXA0_9BACT</name>
<comment type="caution">
    <text evidence="2">The sequence shown here is derived from an EMBL/GenBank/DDBJ whole genome shotgun (WGS) entry which is preliminary data.</text>
</comment>
<dbReference type="AlphaFoldDB" id="A0A2M6WXA0"/>
<dbReference type="EMBL" id="PEZV01000011">
    <property type="protein sequence ID" value="PIT97424.1"/>
    <property type="molecule type" value="Genomic_DNA"/>
</dbReference>
<accession>A0A2M6WXA0</accession>
<dbReference type="Pfam" id="PF26593">
    <property type="entry name" value="TraC-like"/>
    <property type="match status" value="1"/>
</dbReference>
<dbReference type="Proteomes" id="UP000228596">
    <property type="component" value="Unassembled WGS sequence"/>
</dbReference>
<evidence type="ECO:0000313" key="2">
    <source>
        <dbReference type="EMBL" id="PIT97424.1"/>
    </source>
</evidence>
<dbReference type="InterPro" id="IPR058596">
    <property type="entry name" value="TraC-like_dom"/>
</dbReference>
<evidence type="ECO:0000313" key="3">
    <source>
        <dbReference type="Proteomes" id="UP000228596"/>
    </source>
</evidence>
<reference evidence="3" key="1">
    <citation type="submission" date="2017-09" db="EMBL/GenBank/DDBJ databases">
        <title>Depth-based differentiation of microbial function through sediment-hosted aquifers and enrichment of novel symbionts in the deep terrestrial subsurface.</title>
        <authorList>
            <person name="Probst A.J."/>
            <person name="Ladd B."/>
            <person name="Jarett J.K."/>
            <person name="Geller-Mcgrath D.E."/>
            <person name="Sieber C.M.K."/>
            <person name="Emerson J.B."/>
            <person name="Anantharaman K."/>
            <person name="Thomas B.C."/>
            <person name="Malmstrom R."/>
            <person name="Stieglmeier M."/>
            <person name="Klingl A."/>
            <person name="Woyke T."/>
            <person name="Ryan C.M."/>
            <person name="Banfield J.F."/>
        </authorList>
    </citation>
    <scope>NUCLEOTIDE SEQUENCE [LARGE SCALE GENOMIC DNA]</scope>
</reference>
<sequence length="236" mass="26563">MAKNQAQNKTQQSLPFSAIYNDVIVTKSGQFSMILMVNSVNFGLKSEDEQNSIIYQYQSFLNSLTFSIEIVMQSKQLDLTNYLKDLQGRIAQEQNELIRYQIQEYIDFVKKLISIANIMDKKFFIVIPYKPTEAQSSGGIFADLFGMKNVHLQVPLRKFLTIKEDLTKRVNTVQSGLTSAGLTTEILNTKQIIELFYRTYNPDESTGEKIATEGETIGASVKKTVGKGGDDGSEAR</sequence>
<feature type="domain" description="TraC-like" evidence="1">
    <location>
        <begin position="22"/>
        <end position="137"/>
    </location>
</feature>
<organism evidence="2 3">
    <name type="scientific">Candidatus Berkelbacteria bacterium CG10_big_fil_rev_8_21_14_0_10_41_12</name>
    <dbReference type="NCBI Taxonomy" id="1974513"/>
    <lineage>
        <taxon>Bacteria</taxon>
        <taxon>Candidatus Berkelbacteria</taxon>
    </lineage>
</organism>
<evidence type="ECO:0000259" key="1">
    <source>
        <dbReference type="Pfam" id="PF26593"/>
    </source>
</evidence>